<dbReference type="AlphaFoldDB" id="A0A2G8SKE9"/>
<evidence type="ECO:0008006" key="4">
    <source>
        <dbReference type="Google" id="ProtNLM"/>
    </source>
</evidence>
<feature type="region of interest" description="Disordered" evidence="1">
    <location>
        <begin position="427"/>
        <end position="457"/>
    </location>
</feature>
<accession>A0A2G8SKE9</accession>
<evidence type="ECO:0000256" key="1">
    <source>
        <dbReference type="SAM" id="MobiDB-lite"/>
    </source>
</evidence>
<protein>
    <recommendedName>
        <fullName evidence="4">F-box domain-containing protein</fullName>
    </recommendedName>
</protein>
<evidence type="ECO:0000313" key="2">
    <source>
        <dbReference type="EMBL" id="PIL34232.1"/>
    </source>
</evidence>
<keyword evidence="3" id="KW-1185">Reference proteome</keyword>
<comment type="caution">
    <text evidence="2">The sequence shown here is derived from an EMBL/GenBank/DDBJ whole genome shotgun (WGS) entry which is preliminary data.</text>
</comment>
<reference evidence="2 3" key="1">
    <citation type="journal article" date="2015" name="Sci. Rep.">
        <title>Chromosome-level genome map provides insights into diverse defense mechanisms in the medicinal fungus Ganoderma sinense.</title>
        <authorList>
            <person name="Zhu Y."/>
            <person name="Xu J."/>
            <person name="Sun C."/>
            <person name="Zhou S."/>
            <person name="Xu H."/>
            <person name="Nelson D.R."/>
            <person name="Qian J."/>
            <person name="Song J."/>
            <person name="Luo H."/>
            <person name="Xiang L."/>
            <person name="Li Y."/>
            <person name="Xu Z."/>
            <person name="Ji A."/>
            <person name="Wang L."/>
            <person name="Lu S."/>
            <person name="Hayward A."/>
            <person name="Sun W."/>
            <person name="Li X."/>
            <person name="Schwartz D.C."/>
            <person name="Wang Y."/>
            <person name="Chen S."/>
        </authorList>
    </citation>
    <scope>NUCLEOTIDE SEQUENCE [LARGE SCALE GENOMIC DNA]</scope>
    <source>
        <strain evidence="2 3">ZZ0214-1</strain>
    </source>
</reference>
<name>A0A2G8SKE9_9APHY</name>
<dbReference type="OrthoDB" id="2746474at2759"/>
<evidence type="ECO:0000313" key="3">
    <source>
        <dbReference type="Proteomes" id="UP000230002"/>
    </source>
</evidence>
<sequence>MANVPQANDPEHNHSPALNPAPAISMFMNSSTMDRIAKLTQLALSRLQNTRSAPAFKTTASCIFVPTGVVPQLPIELIRHTIDLSDRNTLPSLCLVNSVFQEVAIARLYDRLHLCRPVILIKCLRTLSRSPELAGGAHSFMYDRNILDGKGSSVDYMTFFTTALASLLSAAMSNLSNVTYLTLHLLGPVGKSLRGAPFHLVSLDTTADWDEDFIAFLEEQPSIRSFVHHGTHCTGLRVSPSCLPNLSSVDSWPSLVSTLLEGRPVRDVLLTSASRTMMEESTYMDLGRFGKLSTGPISVVSVVSAVAQATPEDFFHILSPIPDNLEEVVMFEFNTYAWGIDEQSCVPFCEFLGRFKKLRYLRVISNSPTDLLHSCDGQRRVLKSLVEQCSTLRNVTLNGEIHALHSNGKWMNVEDIVEILEKQQREAMAKSDAGSGLAGGSTSQSNSSEVAATELAG</sequence>
<gene>
    <name evidence="2" type="ORF">GSI_03943</name>
</gene>
<dbReference type="Proteomes" id="UP000230002">
    <property type="component" value="Unassembled WGS sequence"/>
</dbReference>
<dbReference type="EMBL" id="AYKW01000006">
    <property type="protein sequence ID" value="PIL34232.1"/>
    <property type="molecule type" value="Genomic_DNA"/>
</dbReference>
<feature type="compositionally biased region" description="Polar residues" evidence="1">
    <location>
        <begin position="440"/>
        <end position="450"/>
    </location>
</feature>
<proteinExistence type="predicted"/>
<feature type="region of interest" description="Disordered" evidence="1">
    <location>
        <begin position="1"/>
        <end position="20"/>
    </location>
</feature>
<organism evidence="2 3">
    <name type="scientific">Ganoderma sinense ZZ0214-1</name>
    <dbReference type="NCBI Taxonomy" id="1077348"/>
    <lineage>
        <taxon>Eukaryota</taxon>
        <taxon>Fungi</taxon>
        <taxon>Dikarya</taxon>
        <taxon>Basidiomycota</taxon>
        <taxon>Agaricomycotina</taxon>
        <taxon>Agaricomycetes</taxon>
        <taxon>Polyporales</taxon>
        <taxon>Polyporaceae</taxon>
        <taxon>Ganoderma</taxon>
    </lineage>
</organism>